<dbReference type="InterPro" id="IPR032816">
    <property type="entry name" value="VTT_dom"/>
</dbReference>
<comment type="subcellular location">
    <subcellularLocation>
        <location evidence="1 7">Cell membrane</location>
        <topology evidence="1 7">Multi-pass membrane protein</topology>
    </subcellularLocation>
</comment>
<gene>
    <name evidence="9" type="ORF">C8D89_10315</name>
</gene>
<dbReference type="Pfam" id="PF09335">
    <property type="entry name" value="VTT_dom"/>
    <property type="match status" value="1"/>
</dbReference>
<evidence type="ECO:0000256" key="5">
    <source>
        <dbReference type="ARBA" id="ARBA00022989"/>
    </source>
</evidence>
<evidence type="ECO:0000256" key="4">
    <source>
        <dbReference type="ARBA" id="ARBA00022692"/>
    </source>
</evidence>
<keyword evidence="3 7" id="KW-1003">Cell membrane</keyword>
<keyword evidence="10" id="KW-1185">Reference proteome</keyword>
<dbReference type="PANTHER" id="PTHR12677:SF59">
    <property type="entry name" value="GOLGI APPARATUS MEMBRANE PROTEIN TVP38-RELATED"/>
    <property type="match status" value="1"/>
</dbReference>
<feature type="domain" description="VTT" evidence="8">
    <location>
        <begin position="74"/>
        <end position="190"/>
    </location>
</feature>
<feature type="transmembrane region" description="Helical" evidence="7">
    <location>
        <begin position="89"/>
        <end position="111"/>
    </location>
</feature>
<keyword evidence="6 7" id="KW-0472">Membrane</keyword>
<proteinExistence type="inferred from homology"/>
<dbReference type="EMBL" id="QEKW01000003">
    <property type="protein sequence ID" value="PVZ11685.1"/>
    <property type="molecule type" value="Genomic_DNA"/>
</dbReference>
<sequence length="229" mass="23664">MDTGRGDAARARPRLPRVRVRWVVLGALLLVAVVVALTVPMPAPLALRDRVEALGAWAPVAFLLVHALVTTTPLPRTMFSLSAGVLFGPWLGLGLCLVASTVSAAVAFAVVRRLGGRAVERLGPGRVRAVEERMSSRGLLSVTSVRLVPAIPFAPLNYTLGVTSVRWWHYLVGTAIGLVPGTSAAVLLGDAVTGSLSPGALGVFAVSGTIGLVGVLLCARTPAAGRGSR</sequence>
<accession>A0A2U1FHP2</accession>
<reference evidence="9 10" key="1">
    <citation type="submission" date="2018-04" db="EMBL/GenBank/DDBJ databases">
        <title>Genomic Encyclopedia of Type Strains, Phase IV (KMG-IV): sequencing the most valuable type-strain genomes for metagenomic binning, comparative biology and taxonomic classification.</title>
        <authorList>
            <person name="Goeker M."/>
        </authorList>
    </citation>
    <scope>NUCLEOTIDE SEQUENCE [LARGE SCALE GENOMIC DNA]</scope>
    <source>
        <strain evidence="9 10">DSM 45771</strain>
    </source>
</reference>
<evidence type="ECO:0000313" key="9">
    <source>
        <dbReference type="EMBL" id="PVZ11685.1"/>
    </source>
</evidence>
<evidence type="ECO:0000259" key="8">
    <source>
        <dbReference type="Pfam" id="PF09335"/>
    </source>
</evidence>
<feature type="transmembrane region" description="Helical" evidence="7">
    <location>
        <begin position="20"/>
        <end position="39"/>
    </location>
</feature>
<keyword evidence="4 7" id="KW-0812">Transmembrane</keyword>
<evidence type="ECO:0000313" key="10">
    <source>
        <dbReference type="Proteomes" id="UP000245639"/>
    </source>
</evidence>
<feature type="transmembrane region" description="Helical" evidence="7">
    <location>
        <begin position="167"/>
        <end position="188"/>
    </location>
</feature>
<evidence type="ECO:0000256" key="7">
    <source>
        <dbReference type="RuleBase" id="RU366058"/>
    </source>
</evidence>
<dbReference type="AlphaFoldDB" id="A0A2U1FHP2"/>
<evidence type="ECO:0000256" key="1">
    <source>
        <dbReference type="ARBA" id="ARBA00004651"/>
    </source>
</evidence>
<name>A0A2U1FHP2_9PSEU</name>
<comment type="similarity">
    <text evidence="2 7">Belongs to the TVP38/TMEM64 family.</text>
</comment>
<evidence type="ECO:0000256" key="2">
    <source>
        <dbReference type="ARBA" id="ARBA00008640"/>
    </source>
</evidence>
<dbReference type="PANTHER" id="PTHR12677">
    <property type="entry name" value="GOLGI APPARATUS MEMBRANE PROTEIN TVP38-RELATED"/>
    <property type="match status" value="1"/>
</dbReference>
<evidence type="ECO:0000256" key="6">
    <source>
        <dbReference type="ARBA" id="ARBA00023136"/>
    </source>
</evidence>
<organism evidence="9 10">
    <name type="scientific">Actinomycetospora cinnamomea</name>
    <dbReference type="NCBI Taxonomy" id="663609"/>
    <lineage>
        <taxon>Bacteria</taxon>
        <taxon>Bacillati</taxon>
        <taxon>Actinomycetota</taxon>
        <taxon>Actinomycetes</taxon>
        <taxon>Pseudonocardiales</taxon>
        <taxon>Pseudonocardiaceae</taxon>
        <taxon>Actinomycetospora</taxon>
    </lineage>
</organism>
<keyword evidence="5 7" id="KW-1133">Transmembrane helix</keyword>
<comment type="caution">
    <text evidence="7">Lacks conserved residue(s) required for the propagation of feature annotation.</text>
</comment>
<dbReference type="Proteomes" id="UP000245639">
    <property type="component" value="Unassembled WGS sequence"/>
</dbReference>
<evidence type="ECO:0000256" key="3">
    <source>
        <dbReference type="ARBA" id="ARBA00022475"/>
    </source>
</evidence>
<feature type="transmembrane region" description="Helical" evidence="7">
    <location>
        <begin position="200"/>
        <end position="219"/>
    </location>
</feature>
<protein>
    <recommendedName>
        <fullName evidence="7">TVP38/TMEM64 family membrane protein</fullName>
    </recommendedName>
</protein>
<dbReference type="InterPro" id="IPR015414">
    <property type="entry name" value="TMEM64"/>
</dbReference>
<dbReference type="GO" id="GO:0005886">
    <property type="term" value="C:plasma membrane"/>
    <property type="evidence" value="ECO:0007669"/>
    <property type="project" value="UniProtKB-SubCell"/>
</dbReference>
<comment type="caution">
    <text evidence="9">The sequence shown here is derived from an EMBL/GenBank/DDBJ whole genome shotgun (WGS) entry which is preliminary data.</text>
</comment>